<feature type="compositionally biased region" description="Basic and acidic residues" evidence="2">
    <location>
        <begin position="92"/>
        <end position="108"/>
    </location>
</feature>
<dbReference type="AlphaFoldDB" id="A0A9W7CZ22"/>
<dbReference type="Pfam" id="PF10262">
    <property type="entry name" value="Rdx"/>
    <property type="match status" value="1"/>
</dbReference>
<dbReference type="Gene3D" id="3.40.30.10">
    <property type="entry name" value="Glutaredoxin"/>
    <property type="match status" value="1"/>
</dbReference>
<dbReference type="OrthoDB" id="60822at2759"/>
<keyword evidence="1" id="KW-0676">Redox-active center</keyword>
<keyword evidence="4" id="KW-1185">Reference proteome</keyword>
<organism evidence="3 4">
    <name type="scientific">Phytophthora fragariaefolia</name>
    <dbReference type="NCBI Taxonomy" id="1490495"/>
    <lineage>
        <taxon>Eukaryota</taxon>
        <taxon>Sar</taxon>
        <taxon>Stramenopiles</taxon>
        <taxon>Oomycota</taxon>
        <taxon>Peronosporomycetes</taxon>
        <taxon>Peronosporales</taxon>
        <taxon>Peronosporaceae</taxon>
        <taxon>Phytophthora</taxon>
    </lineage>
</organism>
<protein>
    <submittedName>
        <fullName evidence="3">Unnamed protein product</fullName>
    </submittedName>
</protein>
<reference evidence="3" key="1">
    <citation type="submission" date="2023-04" db="EMBL/GenBank/DDBJ databases">
        <title>Phytophthora fragariaefolia NBRC 109709.</title>
        <authorList>
            <person name="Ichikawa N."/>
            <person name="Sato H."/>
            <person name="Tonouchi N."/>
        </authorList>
    </citation>
    <scope>NUCLEOTIDE SEQUENCE</scope>
    <source>
        <strain evidence="3">NBRC 109709</strain>
    </source>
</reference>
<gene>
    <name evidence="3" type="ORF">Pfra01_001528900</name>
</gene>
<name>A0A9W7CZ22_9STRA</name>
<evidence type="ECO:0000256" key="2">
    <source>
        <dbReference type="SAM" id="MobiDB-lite"/>
    </source>
</evidence>
<dbReference type="EMBL" id="BSXT01001652">
    <property type="protein sequence ID" value="GMF44213.1"/>
    <property type="molecule type" value="Genomic_DNA"/>
</dbReference>
<dbReference type="Proteomes" id="UP001165121">
    <property type="component" value="Unassembled WGS sequence"/>
</dbReference>
<proteinExistence type="predicted"/>
<dbReference type="InterPro" id="IPR036249">
    <property type="entry name" value="Thioredoxin-like_sf"/>
</dbReference>
<dbReference type="PANTHER" id="PTHR36417">
    <property type="entry name" value="SELENOPROTEIN DOMAIN PROTEIN (AFU_ORTHOLOGUE AFUA_1G05220)"/>
    <property type="match status" value="1"/>
</dbReference>
<accession>A0A9W7CZ22</accession>
<comment type="caution">
    <text evidence="3">The sequence shown here is derived from an EMBL/GenBank/DDBJ whole genome shotgun (WGS) entry which is preliminary data.</text>
</comment>
<dbReference type="PANTHER" id="PTHR36417:SF2">
    <property type="entry name" value="SELENOPROTEIN DOMAIN PROTEIN (AFU_ORTHOLOGUE AFUA_1G05220)"/>
    <property type="match status" value="1"/>
</dbReference>
<dbReference type="NCBIfam" id="TIGR02174">
    <property type="entry name" value="CXXU_selWTH"/>
    <property type="match status" value="1"/>
</dbReference>
<dbReference type="InterPro" id="IPR011893">
    <property type="entry name" value="Selenoprotein_Rdx-typ"/>
</dbReference>
<dbReference type="SUPFAM" id="SSF52833">
    <property type="entry name" value="Thioredoxin-like"/>
    <property type="match status" value="1"/>
</dbReference>
<feature type="region of interest" description="Disordered" evidence="2">
    <location>
        <begin position="92"/>
        <end position="115"/>
    </location>
</feature>
<sequence>MASNPTSFPYLFSPELSLNLRRDLQPNDSHVTPSFRCSAQSYLGVLLRHTTFPPNSSSSDNHRTMPDAKLQLAVAALGIVLLQQFVSRRRRQSDQKEKVQQAKKEQQERTAGSAAADEEAFVVEIEYCTGCRWMLRAAWMAQELLTTFQTDEDSRLRSIMLTPNPRQGGVFNVYLREVGPNADPEAEPEVLWSRKIARRFPESKELKQIVRDYVNPERGLGHSDKK</sequence>
<evidence type="ECO:0000313" key="3">
    <source>
        <dbReference type="EMBL" id="GMF44213.1"/>
    </source>
</evidence>
<evidence type="ECO:0000313" key="4">
    <source>
        <dbReference type="Proteomes" id="UP001165121"/>
    </source>
</evidence>
<evidence type="ECO:0000256" key="1">
    <source>
        <dbReference type="ARBA" id="ARBA00023284"/>
    </source>
</evidence>